<dbReference type="Gene3D" id="2.60.120.620">
    <property type="entry name" value="q2cbj1_9rhob like domain"/>
    <property type="match status" value="1"/>
</dbReference>
<evidence type="ECO:0008006" key="3">
    <source>
        <dbReference type="Google" id="ProtNLM"/>
    </source>
</evidence>
<comment type="caution">
    <text evidence="1">The sequence shown here is derived from an EMBL/GenBank/DDBJ whole genome shotgun (WGS) entry which is preliminary data.</text>
</comment>
<gene>
    <name evidence="1" type="ORF">GCM10010185_43970</name>
</gene>
<keyword evidence="2" id="KW-1185">Reference proteome</keyword>
<sequence length="253" mass="28126">MVAPQDSPSGRPPPRGARIAAEVVPRLRREGFAFVEPEEVLECTGCPDAWRNFGTAWERLPVDGYLREGERFRSRRYGRFRISSDSGLRERPHGPYHQSLQHNGYAGGIQRHYSAIEAATSDHRIFTALVEFDCTVVSQALSHTGAWEIEVHLFRITSGGPPATPTPEGVHRDGNDAFAVHVVDYRCRGGATRIYSLDGEVLHERTMTRPAETLYVDDARVLHDVTPICPRTNDVAGTRDVMIVDFHRGGPGA</sequence>
<dbReference type="RefSeq" id="WP_189225184.1">
    <property type="nucleotide sequence ID" value="NZ_BMRG01000009.1"/>
</dbReference>
<name>A0A918APW3_9PSEU</name>
<accession>A0A918APW3</accession>
<evidence type="ECO:0000313" key="1">
    <source>
        <dbReference type="EMBL" id="GGP66453.1"/>
    </source>
</evidence>
<dbReference type="AlphaFoldDB" id="A0A918APW3"/>
<reference evidence="1" key="2">
    <citation type="submission" date="2020-09" db="EMBL/GenBank/DDBJ databases">
        <authorList>
            <person name="Sun Q."/>
            <person name="Ohkuma M."/>
        </authorList>
    </citation>
    <scope>NUCLEOTIDE SEQUENCE</scope>
    <source>
        <strain evidence="1">JCM 3313</strain>
    </source>
</reference>
<dbReference type="InterPro" id="IPR018724">
    <property type="entry name" value="2OG-Fe_dioxygenase"/>
</dbReference>
<evidence type="ECO:0000313" key="2">
    <source>
        <dbReference type="Proteomes" id="UP000639606"/>
    </source>
</evidence>
<reference evidence="1" key="1">
    <citation type="journal article" date="2014" name="Int. J. Syst. Evol. Microbiol.">
        <title>Complete genome sequence of Corynebacterium casei LMG S-19264T (=DSM 44701T), isolated from a smear-ripened cheese.</title>
        <authorList>
            <consortium name="US DOE Joint Genome Institute (JGI-PGF)"/>
            <person name="Walter F."/>
            <person name="Albersmeier A."/>
            <person name="Kalinowski J."/>
            <person name="Ruckert C."/>
        </authorList>
    </citation>
    <scope>NUCLEOTIDE SEQUENCE</scope>
    <source>
        <strain evidence="1">JCM 3313</strain>
    </source>
</reference>
<dbReference type="Proteomes" id="UP000639606">
    <property type="component" value="Unassembled WGS sequence"/>
</dbReference>
<dbReference type="Pfam" id="PF10014">
    <property type="entry name" value="2OG-Fe_Oxy_2"/>
    <property type="match status" value="1"/>
</dbReference>
<proteinExistence type="predicted"/>
<dbReference type="EMBL" id="BMRG01000009">
    <property type="protein sequence ID" value="GGP66453.1"/>
    <property type="molecule type" value="Genomic_DNA"/>
</dbReference>
<organism evidence="1 2">
    <name type="scientific">Saccharothrix coeruleofusca</name>
    <dbReference type="NCBI Taxonomy" id="33919"/>
    <lineage>
        <taxon>Bacteria</taxon>
        <taxon>Bacillati</taxon>
        <taxon>Actinomycetota</taxon>
        <taxon>Actinomycetes</taxon>
        <taxon>Pseudonocardiales</taxon>
        <taxon>Pseudonocardiaceae</taxon>
        <taxon>Saccharothrix</taxon>
    </lineage>
</organism>
<protein>
    <recommendedName>
        <fullName evidence="3">2OG-Fe dioxygenase family protein</fullName>
    </recommendedName>
</protein>
<dbReference type="GO" id="GO:0051213">
    <property type="term" value="F:dioxygenase activity"/>
    <property type="evidence" value="ECO:0007669"/>
    <property type="project" value="InterPro"/>
</dbReference>